<evidence type="ECO:0000259" key="2">
    <source>
        <dbReference type="Pfam" id="PF00144"/>
    </source>
</evidence>
<gene>
    <name evidence="3" type="ORF">ACFQ45_00685</name>
</gene>
<dbReference type="Gene3D" id="3.40.710.10">
    <property type="entry name" value="DD-peptidase/beta-lactamase superfamily"/>
    <property type="match status" value="1"/>
</dbReference>
<dbReference type="Proteomes" id="UP001597059">
    <property type="component" value="Unassembled WGS sequence"/>
</dbReference>
<sequence length="416" mass="46599">MPINADMPNRDVTDTPVVDTTRPASNPTGLMLEPILEQVGAPSSVPIAIQNARWHMNDKQVNSVMFRQMDMLYTTRKVPKSGQPSALDYQLAPLDFTYEMGGETLTPEEFLDRTYTNAMMIIKQGKVVYEKYHNHSTPDTKFMGWSMTKSITSILIGIAVEDGLIQSIEQDITEYLPELKPGAYNGVTIKQILEMRSGVDYVESYDFHTMSVASKNHIEALIKNVVRFVDVAKTIGRSSQPGKVFAYKTIDTAVLGLLIERVSGTNISNYMAEKLWEPLGAEQDGFFIMDGEPGVGREFSGAGFNASLRDFARIGQMILNKGRVNGKQIVPEQWVLDSARPAGDESEPIDYGYQWWTFSKTPAFSAIGLQGQFIFVDPSTETVIVKLSYFPLDVDENLLHEETVRFFMTASHWQAQ</sequence>
<keyword evidence="3" id="KW-0378">Hydrolase</keyword>
<comment type="caution">
    <text evidence="3">The sequence shown here is derived from an EMBL/GenBank/DDBJ whole genome shotgun (WGS) entry which is preliminary data.</text>
</comment>
<evidence type="ECO:0000256" key="1">
    <source>
        <dbReference type="SAM" id="MobiDB-lite"/>
    </source>
</evidence>
<evidence type="ECO:0000313" key="4">
    <source>
        <dbReference type="Proteomes" id="UP001597059"/>
    </source>
</evidence>
<dbReference type="InterPro" id="IPR050789">
    <property type="entry name" value="Diverse_Enzym_Activities"/>
</dbReference>
<dbReference type="PANTHER" id="PTHR43283">
    <property type="entry name" value="BETA-LACTAMASE-RELATED"/>
    <property type="match status" value="1"/>
</dbReference>
<dbReference type="Pfam" id="PF00144">
    <property type="entry name" value="Beta-lactamase"/>
    <property type="match status" value="1"/>
</dbReference>
<feature type="compositionally biased region" description="Low complexity" evidence="1">
    <location>
        <begin position="14"/>
        <end position="23"/>
    </location>
</feature>
<dbReference type="RefSeq" id="WP_377364296.1">
    <property type="nucleotide sequence ID" value="NZ_JBHTMN010000002.1"/>
</dbReference>
<protein>
    <submittedName>
        <fullName evidence="3">Serine hydrolase domain-containing protein</fullName>
        <ecNumber evidence="3">3.-.-.-</ecNumber>
    </submittedName>
</protein>
<dbReference type="EMBL" id="JBHTMN010000002">
    <property type="protein sequence ID" value="MFD1381865.1"/>
    <property type="molecule type" value="Genomic_DNA"/>
</dbReference>
<reference evidence="4" key="1">
    <citation type="journal article" date="2019" name="Int. J. Syst. Evol. Microbiol.">
        <title>The Global Catalogue of Microorganisms (GCM) 10K type strain sequencing project: providing services to taxonomists for standard genome sequencing and annotation.</title>
        <authorList>
            <consortium name="The Broad Institute Genomics Platform"/>
            <consortium name="The Broad Institute Genome Sequencing Center for Infectious Disease"/>
            <person name="Wu L."/>
            <person name="Ma J."/>
        </authorList>
    </citation>
    <scope>NUCLEOTIDE SEQUENCE [LARGE SCALE GENOMIC DNA]</scope>
    <source>
        <strain evidence="4">JCM 30774</strain>
    </source>
</reference>
<dbReference type="InterPro" id="IPR001466">
    <property type="entry name" value="Beta-lactam-related"/>
</dbReference>
<dbReference type="PANTHER" id="PTHR43283:SF14">
    <property type="entry name" value="BLL8153 PROTEIN"/>
    <property type="match status" value="1"/>
</dbReference>
<evidence type="ECO:0000313" key="3">
    <source>
        <dbReference type="EMBL" id="MFD1381865.1"/>
    </source>
</evidence>
<accession>A0ABW4AZN9</accession>
<dbReference type="SUPFAM" id="SSF56601">
    <property type="entry name" value="beta-lactamase/transpeptidase-like"/>
    <property type="match status" value="1"/>
</dbReference>
<keyword evidence="4" id="KW-1185">Reference proteome</keyword>
<proteinExistence type="predicted"/>
<dbReference type="InterPro" id="IPR012338">
    <property type="entry name" value="Beta-lactam/transpept-like"/>
</dbReference>
<feature type="region of interest" description="Disordered" evidence="1">
    <location>
        <begin position="1"/>
        <end position="28"/>
    </location>
</feature>
<dbReference type="GO" id="GO:0016787">
    <property type="term" value="F:hydrolase activity"/>
    <property type="evidence" value="ECO:0007669"/>
    <property type="project" value="UniProtKB-KW"/>
</dbReference>
<organism evidence="3 4">
    <name type="scientific">Rhodanobacter aciditrophus</name>
    <dbReference type="NCBI Taxonomy" id="1623218"/>
    <lineage>
        <taxon>Bacteria</taxon>
        <taxon>Pseudomonadati</taxon>
        <taxon>Pseudomonadota</taxon>
        <taxon>Gammaproteobacteria</taxon>
        <taxon>Lysobacterales</taxon>
        <taxon>Rhodanobacteraceae</taxon>
        <taxon>Rhodanobacter</taxon>
    </lineage>
</organism>
<name>A0ABW4AZN9_9GAMM</name>
<feature type="domain" description="Beta-lactamase-related" evidence="2">
    <location>
        <begin position="118"/>
        <end position="388"/>
    </location>
</feature>
<dbReference type="EC" id="3.-.-.-" evidence="3"/>